<dbReference type="Pfam" id="PF05140">
    <property type="entry name" value="ResB"/>
    <property type="match status" value="1"/>
</dbReference>
<dbReference type="Pfam" id="PF01578">
    <property type="entry name" value="Cytochrom_C_asm"/>
    <property type="match status" value="1"/>
</dbReference>
<comment type="subcellular location">
    <subcellularLocation>
        <location evidence="1">Membrane</location>
        <topology evidence="1">Multi-pass membrane protein</topology>
    </subcellularLocation>
</comment>
<gene>
    <name evidence="9" type="ORF">LH29_22140</name>
</gene>
<dbReference type="PANTHER" id="PTHR30071:SF1">
    <property type="entry name" value="CYTOCHROME B_B6 PROTEIN-RELATED"/>
    <property type="match status" value="1"/>
</dbReference>
<evidence type="ECO:0000313" key="10">
    <source>
        <dbReference type="Proteomes" id="UP000032544"/>
    </source>
</evidence>
<accession>A0A0D8J866</accession>
<dbReference type="RefSeq" id="WP_045033317.1">
    <property type="nucleotide sequence ID" value="NZ_JRHC01000007.1"/>
</dbReference>
<evidence type="ECO:0000313" key="9">
    <source>
        <dbReference type="EMBL" id="KJF41988.1"/>
    </source>
</evidence>
<keyword evidence="2 6" id="KW-0812">Transmembrane</keyword>
<dbReference type="PATRIC" id="fig|1544798.3.peg.4608"/>
<proteinExistence type="predicted"/>
<dbReference type="InterPro" id="IPR045062">
    <property type="entry name" value="Cyt_c_biogenesis_CcsA/CcmC"/>
</dbReference>
<sequence>MKKLSSFLFSMFFTGILVVIFAIAIGYATFIENDYGTITAKILIYNSRWFEILLFILCINIVGSVFKYKLIARKKWTILLFHISFIVIGVGAMITRYYGYEGSMHIRENSSSDYIVSEASFVTVKITDGTETIEESSEVKFSPYTANRFSEKIHFKGKTIHISNQQFMPSAVENVVLDPNGEPIVSLITVENGASRKDFTLRNDNTKTLNGLTLGFGNNLTTDIKLSLKDGNLYVSANDSIQVSGMMSDNSELIAPGSEKLVDTQKAYTYKNLTFAIKQFLPTASVQLVYQKPSQEMSPPDAFKAAISTGEESKELIVYGRTREVGDFFTTSIDGMTVSVSYGSRIIKLPFAIQLNDFQLERYPGSMSPSSYASEVVLKDGSTEMPFRIFMNNILKYKGYRFFQSSYDTDERGTILSVNHDSTGTSVTYFGYLIMAIGMVLTLFNRNSRFKTLLKASARLREKRKKLFAVLVTGVLLSISAQAQVATPASLNSDHAESFESLLIQDRKGRVEPVSTLASEILRKVAKKTSWEGMSPTEVFLGMQANPELWKNIAIIKVANPEIRRTIGITGKYASFNSIVRPREMGGYILSSDVQAAYAKESNHRNKFDKEIMNVDERVNILMSIFTGDFLTIFPVPNDDNHKWVSINEAKELPAQNADFARQTVSSYLQSVQKRDWATANQLLNNLKQNQETIGAKIIPSATKVKMEVLYNNLNIFGKLSKIFMFTGLILLMLQLLTLFNPNFKLRFLKSFAFYFILVLFLAETAGLAIRWYISGHAPWSNGYESMVFISWATALGGLIFAKRSEITLSLTSVLAGLTLMVAGMSWMSPEITNLVPVLKSYWLIVHVAIITASYGFLGISALLGFLNLILMIFRNKRNSDRINHTVKELVNIIQIALIIGLLMVTLGSFLGGVWANESWGRYWGWDPKETWALVTILVYTFITHMHRIPGMRGSFAMSVAAVLGISSVLMTYFGVNYYLSGLHSYAQGEAAPIPSGVYIAVAVVALVIVSAYFAEKTNPIVEEVEHSEE</sequence>
<dbReference type="STRING" id="1544798.LH29_22140"/>
<dbReference type="EMBL" id="JRHC01000007">
    <property type="protein sequence ID" value="KJF41988.1"/>
    <property type="molecule type" value="Genomic_DNA"/>
</dbReference>
<feature type="domain" description="ResB-like" evidence="8">
    <location>
        <begin position="338"/>
        <end position="412"/>
    </location>
</feature>
<dbReference type="GO" id="GO:0017004">
    <property type="term" value="P:cytochrome complex assembly"/>
    <property type="evidence" value="ECO:0007669"/>
    <property type="project" value="UniProtKB-KW"/>
</dbReference>
<feature type="transmembrane region" description="Helical" evidence="6">
    <location>
        <begin position="786"/>
        <end position="802"/>
    </location>
</feature>
<keyword evidence="3" id="KW-0201">Cytochrome c-type biogenesis</keyword>
<keyword evidence="10" id="KW-1185">Reference proteome</keyword>
<dbReference type="PANTHER" id="PTHR30071">
    <property type="entry name" value="HEME EXPORTER PROTEIN C"/>
    <property type="match status" value="1"/>
</dbReference>
<feature type="transmembrane region" description="Helical" evidence="6">
    <location>
        <begin position="841"/>
        <end position="869"/>
    </location>
</feature>
<evidence type="ECO:0000259" key="8">
    <source>
        <dbReference type="Pfam" id="PF05140"/>
    </source>
</evidence>
<reference evidence="9 10" key="1">
    <citation type="submission" date="2014-09" db="EMBL/GenBank/DDBJ databases">
        <title>Draft Genome Sequence of Draconibacterium sp. JN14CK-3.</title>
        <authorList>
            <person name="Dong C."/>
            <person name="Lai Q."/>
            <person name="Shao Z."/>
        </authorList>
    </citation>
    <scope>NUCLEOTIDE SEQUENCE [LARGE SCALE GENOMIC DNA]</scope>
    <source>
        <strain evidence="9 10">JN14CK-3</strain>
    </source>
</reference>
<feature type="transmembrane region" description="Helical" evidence="6">
    <location>
        <begin position="996"/>
        <end position="1015"/>
    </location>
</feature>
<dbReference type="InterPro" id="IPR002541">
    <property type="entry name" value="Cyt_c_assembly"/>
</dbReference>
<feature type="transmembrane region" description="Helical" evidence="6">
    <location>
        <begin position="723"/>
        <end position="740"/>
    </location>
</feature>
<feature type="transmembrane region" description="Helical" evidence="6">
    <location>
        <begin position="429"/>
        <end position="446"/>
    </location>
</feature>
<dbReference type="GO" id="GO:0020037">
    <property type="term" value="F:heme binding"/>
    <property type="evidence" value="ECO:0007669"/>
    <property type="project" value="InterPro"/>
</dbReference>
<feature type="transmembrane region" description="Helical" evidence="6">
    <location>
        <begin position="7"/>
        <end position="29"/>
    </location>
</feature>
<dbReference type="Proteomes" id="UP000032544">
    <property type="component" value="Unassembled WGS sequence"/>
</dbReference>
<protein>
    <recommendedName>
        <fullName evidence="11">Cytochrome C biogenesis protein</fullName>
    </recommendedName>
</protein>
<feature type="domain" description="Cytochrome c assembly protein" evidence="7">
    <location>
        <begin position="780"/>
        <end position="984"/>
    </location>
</feature>
<feature type="transmembrane region" description="Helical" evidence="6">
    <location>
        <begin position="752"/>
        <end position="774"/>
    </location>
</feature>
<evidence type="ECO:0000256" key="3">
    <source>
        <dbReference type="ARBA" id="ARBA00022748"/>
    </source>
</evidence>
<keyword evidence="4 6" id="KW-1133">Transmembrane helix</keyword>
<evidence type="ECO:0008006" key="11">
    <source>
        <dbReference type="Google" id="ProtNLM"/>
    </source>
</evidence>
<feature type="transmembrane region" description="Helical" evidence="6">
    <location>
        <begin position="78"/>
        <end position="99"/>
    </location>
</feature>
<evidence type="ECO:0000259" key="7">
    <source>
        <dbReference type="Pfam" id="PF01578"/>
    </source>
</evidence>
<dbReference type="InterPro" id="IPR007816">
    <property type="entry name" value="ResB-like_domain"/>
</dbReference>
<dbReference type="GO" id="GO:0005886">
    <property type="term" value="C:plasma membrane"/>
    <property type="evidence" value="ECO:0007669"/>
    <property type="project" value="TreeGrafter"/>
</dbReference>
<feature type="transmembrane region" description="Helical" evidence="6">
    <location>
        <begin position="467"/>
        <end position="485"/>
    </location>
</feature>
<organism evidence="9 10">
    <name type="scientific">Draconibacterium sediminis</name>
    <dbReference type="NCBI Taxonomy" id="1544798"/>
    <lineage>
        <taxon>Bacteria</taxon>
        <taxon>Pseudomonadati</taxon>
        <taxon>Bacteroidota</taxon>
        <taxon>Bacteroidia</taxon>
        <taxon>Marinilabiliales</taxon>
        <taxon>Prolixibacteraceae</taxon>
        <taxon>Draconibacterium</taxon>
    </lineage>
</organism>
<keyword evidence="5 6" id="KW-0472">Membrane</keyword>
<feature type="transmembrane region" description="Helical" evidence="6">
    <location>
        <begin position="890"/>
        <end position="911"/>
    </location>
</feature>
<evidence type="ECO:0000256" key="1">
    <source>
        <dbReference type="ARBA" id="ARBA00004141"/>
    </source>
</evidence>
<feature type="transmembrane region" description="Helical" evidence="6">
    <location>
        <begin position="49"/>
        <end position="66"/>
    </location>
</feature>
<comment type="caution">
    <text evidence="9">The sequence shown here is derived from an EMBL/GenBank/DDBJ whole genome shotgun (WGS) entry which is preliminary data.</text>
</comment>
<evidence type="ECO:0000256" key="5">
    <source>
        <dbReference type="ARBA" id="ARBA00023136"/>
    </source>
</evidence>
<feature type="transmembrane region" description="Helical" evidence="6">
    <location>
        <begin position="809"/>
        <end position="829"/>
    </location>
</feature>
<dbReference type="AlphaFoldDB" id="A0A0D8J866"/>
<feature type="transmembrane region" description="Helical" evidence="6">
    <location>
        <begin position="931"/>
        <end position="949"/>
    </location>
</feature>
<dbReference type="OrthoDB" id="9814290at2"/>
<evidence type="ECO:0000256" key="6">
    <source>
        <dbReference type="SAM" id="Phobius"/>
    </source>
</evidence>
<name>A0A0D8J866_9BACT</name>
<evidence type="ECO:0000256" key="4">
    <source>
        <dbReference type="ARBA" id="ARBA00022989"/>
    </source>
</evidence>
<feature type="transmembrane region" description="Helical" evidence="6">
    <location>
        <begin position="956"/>
        <end position="976"/>
    </location>
</feature>
<evidence type="ECO:0000256" key="2">
    <source>
        <dbReference type="ARBA" id="ARBA00022692"/>
    </source>
</evidence>